<sequence>MKNNDLMERTHDNRTKWWTARGGGLLIVVVSIDRLLSSAKLGAVQSELEAVTLQASQQRTLIESLEQDLLRVNALERQEAEGAPADDGDSETQPTAELLSRAVNFTEGLPSLPTSELKIGSSDSNLLSIVASQRERFRVRVHELEAQNIQQQQQLGELQLELDQSRADNVKLYGKIKFLQSYQGRKGGQVSVPADDIENRYSGEYERHLDPFKTFNLQEKQRKYGQLRTHDKATLGIGRWIMSSSQTRAIFFFYLVFLHLLVFTVLYRVAYTESCKRDFATDCVSKFQEHMHQVHGQQGGPHG</sequence>
<evidence type="ECO:0000259" key="4">
    <source>
        <dbReference type="Pfam" id="PF08172"/>
    </source>
</evidence>
<accession>A0A914V7Q1</accession>
<keyword evidence="5" id="KW-1185">Reference proteome</keyword>
<keyword evidence="3" id="KW-0812">Transmembrane</keyword>
<dbReference type="AlphaFoldDB" id="A0A914V7Q1"/>
<organism evidence="5 6">
    <name type="scientific">Plectus sambesii</name>
    <dbReference type="NCBI Taxonomy" id="2011161"/>
    <lineage>
        <taxon>Eukaryota</taxon>
        <taxon>Metazoa</taxon>
        <taxon>Ecdysozoa</taxon>
        <taxon>Nematoda</taxon>
        <taxon>Chromadorea</taxon>
        <taxon>Plectida</taxon>
        <taxon>Plectina</taxon>
        <taxon>Plectoidea</taxon>
        <taxon>Plectidae</taxon>
        <taxon>Plectus</taxon>
    </lineage>
</organism>
<feature type="coiled-coil region" evidence="2">
    <location>
        <begin position="134"/>
        <end position="168"/>
    </location>
</feature>
<evidence type="ECO:0000313" key="5">
    <source>
        <dbReference type="Proteomes" id="UP000887566"/>
    </source>
</evidence>
<evidence type="ECO:0000256" key="2">
    <source>
        <dbReference type="SAM" id="Coils"/>
    </source>
</evidence>
<keyword evidence="1 2" id="KW-0175">Coiled coil</keyword>
<dbReference type="Proteomes" id="UP000887566">
    <property type="component" value="Unplaced"/>
</dbReference>
<dbReference type="GO" id="GO:0000139">
    <property type="term" value="C:Golgi membrane"/>
    <property type="evidence" value="ECO:0007669"/>
    <property type="project" value="InterPro"/>
</dbReference>
<evidence type="ECO:0000256" key="3">
    <source>
        <dbReference type="SAM" id="Phobius"/>
    </source>
</evidence>
<evidence type="ECO:0000313" key="6">
    <source>
        <dbReference type="WBParaSite" id="PSAMB.scaffold162size70593.g2917.t1"/>
    </source>
</evidence>
<feature type="transmembrane region" description="Helical" evidence="3">
    <location>
        <begin position="249"/>
        <end position="270"/>
    </location>
</feature>
<evidence type="ECO:0000256" key="1">
    <source>
        <dbReference type="ARBA" id="ARBA00023054"/>
    </source>
</evidence>
<proteinExistence type="predicted"/>
<keyword evidence="3" id="KW-1133">Transmembrane helix</keyword>
<dbReference type="PANTHER" id="PTHR14043:SF17">
    <property type="entry name" value="PROTEIN CASP"/>
    <property type="match status" value="1"/>
</dbReference>
<dbReference type="PANTHER" id="PTHR14043">
    <property type="entry name" value="CCAAT DISPLACEMENT PROTEIN-RELATED"/>
    <property type="match status" value="1"/>
</dbReference>
<reference evidence="6" key="1">
    <citation type="submission" date="2022-11" db="UniProtKB">
        <authorList>
            <consortium name="WormBaseParasite"/>
        </authorList>
    </citation>
    <scope>IDENTIFICATION</scope>
</reference>
<dbReference type="WBParaSite" id="PSAMB.scaffold162size70593.g2917.t1">
    <property type="protein sequence ID" value="PSAMB.scaffold162size70593.g2917.t1"/>
    <property type="gene ID" value="PSAMB.scaffold162size70593.g2917"/>
</dbReference>
<keyword evidence="3" id="KW-0472">Membrane</keyword>
<dbReference type="GO" id="GO:0006891">
    <property type="term" value="P:intra-Golgi vesicle-mediated transport"/>
    <property type="evidence" value="ECO:0007669"/>
    <property type="project" value="InterPro"/>
</dbReference>
<name>A0A914V7Q1_9BILA</name>
<dbReference type="InterPro" id="IPR012955">
    <property type="entry name" value="CASP_C"/>
</dbReference>
<protein>
    <submittedName>
        <fullName evidence="6">Protein CASP</fullName>
    </submittedName>
</protein>
<feature type="domain" description="CASP C-terminal" evidence="4">
    <location>
        <begin position="44"/>
        <end position="271"/>
    </location>
</feature>
<dbReference type="Pfam" id="PF08172">
    <property type="entry name" value="CASP_C"/>
    <property type="match status" value="1"/>
</dbReference>